<reference evidence="8" key="2">
    <citation type="journal article" date="2014" name="BMC Genomics">
        <title>A genomic perspective to assessing quality of mass-reared SIT flies used in Mediterranean fruit fly (Ceratitis capitata) eradication in California.</title>
        <authorList>
            <person name="Calla B."/>
            <person name="Hall B."/>
            <person name="Hou S."/>
            <person name="Geib S.M."/>
        </authorList>
    </citation>
    <scope>NUCLEOTIDE SEQUENCE</scope>
</reference>
<dbReference type="Proteomes" id="UP000606786">
    <property type="component" value="Unassembled WGS sequence"/>
</dbReference>
<keyword evidence="3 8" id="KW-0418">Kinase</keyword>
<keyword evidence="2" id="KW-0547">Nucleotide-binding</keyword>
<dbReference type="GO" id="GO:0016301">
    <property type="term" value="F:kinase activity"/>
    <property type="evidence" value="ECO:0007669"/>
    <property type="project" value="UniProtKB-KW"/>
</dbReference>
<dbReference type="KEGG" id="ccat:101450301"/>
<evidence type="ECO:0000259" key="6">
    <source>
        <dbReference type="SMART" id="SM00983"/>
    </source>
</evidence>
<evidence type="ECO:0000256" key="3">
    <source>
        <dbReference type="ARBA" id="ARBA00022777"/>
    </source>
</evidence>
<proteinExistence type="evidence at transcript level"/>
<dbReference type="GO" id="GO:0004788">
    <property type="term" value="F:thiamine diphosphokinase activity"/>
    <property type="evidence" value="ECO:0007669"/>
    <property type="project" value="InterPro"/>
</dbReference>
<dbReference type="Pfam" id="PF04263">
    <property type="entry name" value="TPK_catalytic"/>
    <property type="match status" value="1"/>
</dbReference>
<dbReference type="Pfam" id="PF04265">
    <property type="entry name" value="TPK_B1_binding"/>
    <property type="match status" value="1"/>
</dbReference>
<dbReference type="SUPFAM" id="SSF63862">
    <property type="entry name" value="Thiamin pyrophosphokinase, substrate-binding domain"/>
    <property type="match status" value="1"/>
</dbReference>
<feature type="domain" description="Thiamin pyrophosphokinase thiamin-binding" evidence="6">
    <location>
        <begin position="238"/>
        <end position="307"/>
    </location>
</feature>
<dbReference type="InterPro" id="IPR007373">
    <property type="entry name" value="Thiamin_PyroPKinase_B1-bd"/>
</dbReference>
<dbReference type="SUPFAM" id="SSF63999">
    <property type="entry name" value="Thiamin pyrophosphokinase, catalytic domain"/>
    <property type="match status" value="1"/>
</dbReference>
<feature type="chain" id="PRO_5033979949" evidence="5">
    <location>
        <begin position="21"/>
        <end position="317"/>
    </location>
</feature>
<dbReference type="InterPro" id="IPR006282">
    <property type="entry name" value="Thi_PPkinase"/>
</dbReference>
<dbReference type="InterPro" id="IPR036759">
    <property type="entry name" value="TPK_catalytic_sf"/>
</dbReference>
<dbReference type="GO" id="GO:0006772">
    <property type="term" value="P:thiamine metabolic process"/>
    <property type="evidence" value="ECO:0007669"/>
    <property type="project" value="InterPro"/>
</dbReference>
<evidence type="ECO:0000313" key="7">
    <source>
        <dbReference type="EMBL" id="CAD6995876.1"/>
    </source>
</evidence>
<accession>W8BLW8</accession>
<evidence type="ECO:0000313" key="9">
    <source>
        <dbReference type="Proteomes" id="UP000606786"/>
    </source>
</evidence>
<keyword evidence="5" id="KW-0732">Signal</keyword>
<protein>
    <submittedName>
        <fullName evidence="7">(Mediterranean fruit fly) hypothetical protein</fullName>
    </submittedName>
    <submittedName>
        <fullName evidence="8">Thiamin pyrophosphokinase 1</fullName>
    </submittedName>
</protein>
<dbReference type="FunFam" id="2.60.120.320:FF:000001">
    <property type="entry name" value="Thiamine pyrophosphokinase"/>
    <property type="match status" value="1"/>
</dbReference>
<dbReference type="Gene3D" id="2.60.120.320">
    <property type="entry name" value="Thiamin pyrophosphokinase, thiamin-binding domain"/>
    <property type="match status" value="1"/>
</dbReference>
<dbReference type="PANTHER" id="PTHR13622:SF8">
    <property type="entry name" value="THIAMIN PYROPHOSPHOKINASE 1"/>
    <property type="match status" value="1"/>
</dbReference>
<dbReference type="EMBL" id="CAJHJT010000001">
    <property type="protein sequence ID" value="CAD6995876.1"/>
    <property type="molecule type" value="Genomic_DNA"/>
</dbReference>
<dbReference type="NCBIfam" id="TIGR01378">
    <property type="entry name" value="thi_PPkinase"/>
    <property type="match status" value="1"/>
</dbReference>
<feature type="signal peptide" evidence="5">
    <location>
        <begin position="1"/>
        <end position="20"/>
    </location>
</feature>
<dbReference type="GO" id="GO:0005524">
    <property type="term" value="F:ATP binding"/>
    <property type="evidence" value="ECO:0007669"/>
    <property type="project" value="UniProtKB-KW"/>
</dbReference>
<evidence type="ECO:0000256" key="5">
    <source>
        <dbReference type="SAM" id="SignalP"/>
    </source>
</evidence>
<evidence type="ECO:0000256" key="1">
    <source>
        <dbReference type="ARBA" id="ARBA00022679"/>
    </source>
</evidence>
<dbReference type="GeneID" id="101450301"/>
<dbReference type="OrthoDB" id="25149at2759"/>
<reference evidence="7" key="3">
    <citation type="submission" date="2020-11" db="EMBL/GenBank/DDBJ databases">
        <authorList>
            <person name="Whitehead M."/>
        </authorList>
    </citation>
    <scope>NUCLEOTIDE SEQUENCE</scope>
    <source>
        <strain evidence="7">EGII</strain>
    </source>
</reference>
<dbReference type="EMBL" id="GAMC01008577">
    <property type="protein sequence ID" value="JAB97978.1"/>
    <property type="molecule type" value="mRNA"/>
</dbReference>
<keyword evidence="4" id="KW-0067">ATP-binding</keyword>
<dbReference type="CDD" id="cd07995">
    <property type="entry name" value="TPK"/>
    <property type="match status" value="1"/>
</dbReference>
<evidence type="ECO:0000313" key="8">
    <source>
        <dbReference type="EMBL" id="JAB97978.1"/>
    </source>
</evidence>
<reference evidence="8" key="1">
    <citation type="submission" date="2013-07" db="EMBL/GenBank/DDBJ databases">
        <authorList>
            <person name="Geib S."/>
        </authorList>
    </citation>
    <scope>NUCLEOTIDE SEQUENCE</scope>
</reference>
<dbReference type="GO" id="GO:0030975">
    <property type="term" value="F:thiamine binding"/>
    <property type="evidence" value="ECO:0007669"/>
    <property type="project" value="InterPro"/>
</dbReference>
<dbReference type="Gene3D" id="3.40.50.10240">
    <property type="entry name" value="Thiamin pyrophosphokinase, catalytic domain"/>
    <property type="match status" value="1"/>
</dbReference>
<dbReference type="InterPro" id="IPR007371">
    <property type="entry name" value="TPK_catalytic"/>
</dbReference>
<evidence type="ECO:0000256" key="2">
    <source>
        <dbReference type="ARBA" id="ARBA00022741"/>
    </source>
</evidence>
<gene>
    <name evidence="8" type="primary">TPK1</name>
    <name evidence="7" type="ORF">CCAP1982_LOCUS4577</name>
</gene>
<dbReference type="PANTHER" id="PTHR13622">
    <property type="entry name" value="THIAMIN PYROPHOSPHOKINASE"/>
    <property type="match status" value="1"/>
</dbReference>
<dbReference type="AlphaFoldDB" id="W8BLW8"/>
<dbReference type="SMART" id="SM00983">
    <property type="entry name" value="TPK_B1_binding"/>
    <property type="match status" value="1"/>
</dbReference>
<organism evidence="8">
    <name type="scientific">Ceratitis capitata</name>
    <name type="common">Mediterranean fruit fly</name>
    <name type="synonym">Tephritis capitata</name>
    <dbReference type="NCBI Taxonomy" id="7213"/>
    <lineage>
        <taxon>Eukaryota</taxon>
        <taxon>Metazoa</taxon>
        <taxon>Ecdysozoa</taxon>
        <taxon>Arthropoda</taxon>
        <taxon>Hexapoda</taxon>
        <taxon>Insecta</taxon>
        <taxon>Pterygota</taxon>
        <taxon>Neoptera</taxon>
        <taxon>Endopterygota</taxon>
        <taxon>Diptera</taxon>
        <taxon>Brachycera</taxon>
        <taxon>Muscomorpha</taxon>
        <taxon>Tephritoidea</taxon>
        <taxon>Tephritidae</taxon>
        <taxon>Ceratitis</taxon>
        <taxon>Ceratitis</taxon>
    </lineage>
</organism>
<dbReference type="GO" id="GO:0009229">
    <property type="term" value="P:thiamine diphosphate biosynthetic process"/>
    <property type="evidence" value="ECO:0007669"/>
    <property type="project" value="InterPro"/>
</dbReference>
<evidence type="ECO:0000256" key="4">
    <source>
        <dbReference type="ARBA" id="ARBA00022840"/>
    </source>
</evidence>
<keyword evidence="9" id="KW-1185">Reference proteome</keyword>
<keyword evidence="1" id="KW-0808">Transferase</keyword>
<name>W8BLW8_CERCA</name>
<dbReference type="InterPro" id="IPR036371">
    <property type="entry name" value="TPK_B1-bd_sf"/>
</dbReference>
<sequence length="317" mass="36663">MKWATLKLLILQITWKPVAVLQIFTREFPNISCIVLQRISQYHNYTPILMHTNGESTTYNTRNDSETCLWHPSEVITGCHATRNDYACLVLNRNLHVPAQTVKEIWQKAQIRCLVDGGANHWRNFLSKHCQNEIMKHPEYITGDFDSITEETRNHFSAPETKYQHTPLQDETDFTKAIRFLLPELGKRNIHKVIVLQENSGRLDQIMANINTLFKLQSERLNIYLLNSSCLSWLLLPGRHKIKIPRELIDCGQWCALMPIGSRANMVTTTGLKWNLVRAPLEFGYMVSTSNTYASDEVYVETESRLLWSMGLEKNAE</sequence>